<dbReference type="Proteomes" id="UP001163321">
    <property type="component" value="Chromosome 7"/>
</dbReference>
<evidence type="ECO:0000313" key="1">
    <source>
        <dbReference type="EMBL" id="KAI9908962.1"/>
    </source>
</evidence>
<gene>
    <name evidence="1" type="ORF">PsorP6_015343</name>
</gene>
<keyword evidence="2" id="KW-1185">Reference proteome</keyword>
<accession>A0ACC0VR60</accession>
<sequence length="147" mass="16220">MASPIVFAFLFERFCVCKSGKRGGGGGWSGYCVAAGGADGRTQEDPSGGPEFNIEFKGLKSTVRRGVTKKVCTPDRVIDQWQDFIGELIMEIKFVEPIAEVLEPLHLFIERGESAHATAAYLRYVTPVRRLAIHESQIAYRLQGCHA</sequence>
<proteinExistence type="predicted"/>
<evidence type="ECO:0000313" key="2">
    <source>
        <dbReference type="Proteomes" id="UP001163321"/>
    </source>
</evidence>
<organism evidence="1 2">
    <name type="scientific">Peronosclerospora sorghi</name>
    <dbReference type="NCBI Taxonomy" id="230839"/>
    <lineage>
        <taxon>Eukaryota</taxon>
        <taxon>Sar</taxon>
        <taxon>Stramenopiles</taxon>
        <taxon>Oomycota</taxon>
        <taxon>Peronosporomycetes</taxon>
        <taxon>Peronosporales</taxon>
        <taxon>Peronosporaceae</taxon>
        <taxon>Peronosclerospora</taxon>
    </lineage>
</organism>
<dbReference type="EMBL" id="CM047586">
    <property type="protein sequence ID" value="KAI9908962.1"/>
    <property type="molecule type" value="Genomic_DNA"/>
</dbReference>
<name>A0ACC0VR60_9STRA</name>
<protein>
    <submittedName>
        <fullName evidence="1">Uncharacterized protein</fullName>
    </submittedName>
</protein>
<comment type="caution">
    <text evidence="1">The sequence shown here is derived from an EMBL/GenBank/DDBJ whole genome shotgun (WGS) entry which is preliminary data.</text>
</comment>
<reference evidence="1 2" key="1">
    <citation type="journal article" date="2022" name="bioRxiv">
        <title>The genome of the oomycete Peronosclerospora sorghi, a cosmopolitan pathogen of maize and sorghum, is inflated with dispersed pseudogenes.</title>
        <authorList>
            <person name="Fletcher K."/>
            <person name="Martin F."/>
            <person name="Isakeit T."/>
            <person name="Cavanaugh K."/>
            <person name="Magill C."/>
            <person name="Michelmore R."/>
        </authorList>
    </citation>
    <scope>NUCLEOTIDE SEQUENCE [LARGE SCALE GENOMIC DNA]</scope>
    <source>
        <strain evidence="1">P6</strain>
    </source>
</reference>